<dbReference type="NCBIfam" id="TIGR00377">
    <property type="entry name" value="ant_ant_sig"/>
    <property type="match status" value="1"/>
</dbReference>
<keyword evidence="5" id="KW-1185">Reference proteome</keyword>
<dbReference type="InterPro" id="IPR003658">
    <property type="entry name" value="Anti-sigma_ant"/>
</dbReference>
<dbReference type="PANTHER" id="PTHR33495:SF2">
    <property type="entry name" value="ANTI-SIGMA FACTOR ANTAGONIST TM_1081-RELATED"/>
    <property type="match status" value="1"/>
</dbReference>
<evidence type="ECO:0000256" key="1">
    <source>
        <dbReference type="ARBA" id="ARBA00009013"/>
    </source>
</evidence>
<dbReference type="PROSITE" id="PS50801">
    <property type="entry name" value="STAS"/>
    <property type="match status" value="1"/>
</dbReference>
<evidence type="ECO:0000256" key="2">
    <source>
        <dbReference type="RuleBase" id="RU003749"/>
    </source>
</evidence>
<dbReference type="RefSeq" id="WP_189247801.1">
    <property type="nucleotide sequence ID" value="NZ_BMQJ01000009.1"/>
</dbReference>
<evidence type="ECO:0000259" key="3">
    <source>
        <dbReference type="PROSITE" id="PS50801"/>
    </source>
</evidence>
<evidence type="ECO:0000313" key="5">
    <source>
        <dbReference type="Proteomes" id="UP000611554"/>
    </source>
</evidence>
<dbReference type="Pfam" id="PF01740">
    <property type="entry name" value="STAS"/>
    <property type="match status" value="1"/>
</dbReference>
<comment type="caution">
    <text evidence="4">The sequence shown here is derived from an EMBL/GenBank/DDBJ whole genome shotgun (WGS) entry which is preliminary data.</text>
</comment>
<dbReference type="CDD" id="cd07043">
    <property type="entry name" value="STAS_anti-anti-sigma_factors"/>
    <property type="match status" value="1"/>
</dbReference>
<dbReference type="EMBL" id="BMQJ01000009">
    <property type="protein sequence ID" value="GGQ04205.1"/>
    <property type="molecule type" value="Genomic_DNA"/>
</dbReference>
<dbReference type="InterPro" id="IPR036513">
    <property type="entry name" value="STAS_dom_sf"/>
</dbReference>
<dbReference type="Gene3D" id="3.30.750.24">
    <property type="entry name" value="STAS domain"/>
    <property type="match status" value="1"/>
</dbReference>
<dbReference type="PANTHER" id="PTHR33495">
    <property type="entry name" value="ANTI-SIGMA FACTOR ANTAGONIST TM_1081-RELATED-RELATED"/>
    <property type="match status" value="1"/>
</dbReference>
<feature type="domain" description="STAS" evidence="3">
    <location>
        <begin position="11"/>
        <end position="121"/>
    </location>
</feature>
<evidence type="ECO:0000313" key="4">
    <source>
        <dbReference type="EMBL" id="GGQ04205.1"/>
    </source>
</evidence>
<dbReference type="SUPFAM" id="SSF52091">
    <property type="entry name" value="SpoIIaa-like"/>
    <property type="match status" value="1"/>
</dbReference>
<sequence>MVSQPQSATALTISSQPHDGAVVLRAHGELDLGSAPVLRERLRQATERPAAPALVVDLAEVSFCDSVGMSELVLALHRSEAEGLRLALSGVHGSLERLLWATGLHNVFDIHPTCDDALRAVTAPRRLKRRP</sequence>
<comment type="similarity">
    <text evidence="1 2">Belongs to the anti-sigma-factor antagonist family.</text>
</comment>
<protein>
    <recommendedName>
        <fullName evidence="2">Anti-sigma factor antagonist</fullName>
    </recommendedName>
</protein>
<organism evidence="4 5">
    <name type="scientific">Streptosporangium pseudovulgare</name>
    <dbReference type="NCBI Taxonomy" id="35765"/>
    <lineage>
        <taxon>Bacteria</taxon>
        <taxon>Bacillati</taxon>
        <taxon>Actinomycetota</taxon>
        <taxon>Actinomycetes</taxon>
        <taxon>Streptosporangiales</taxon>
        <taxon>Streptosporangiaceae</taxon>
        <taxon>Streptosporangium</taxon>
    </lineage>
</organism>
<dbReference type="Proteomes" id="UP000611554">
    <property type="component" value="Unassembled WGS sequence"/>
</dbReference>
<gene>
    <name evidence="4" type="ORF">GCM10010140_37860</name>
</gene>
<reference evidence="5" key="1">
    <citation type="journal article" date="2019" name="Int. J. Syst. Evol. Microbiol.">
        <title>The Global Catalogue of Microorganisms (GCM) 10K type strain sequencing project: providing services to taxonomists for standard genome sequencing and annotation.</title>
        <authorList>
            <consortium name="The Broad Institute Genomics Platform"/>
            <consortium name="The Broad Institute Genome Sequencing Center for Infectious Disease"/>
            <person name="Wu L."/>
            <person name="Ma J."/>
        </authorList>
    </citation>
    <scope>NUCLEOTIDE SEQUENCE [LARGE SCALE GENOMIC DNA]</scope>
    <source>
        <strain evidence="5">JCM 3115</strain>
    </source>
</reference>
<name>A0ABQ2R1E8_9ACTN</name>
<dbReference type="InterPro" id="IPR002645">
    <property type="entry name" value="STAS_dom"/>
</dbReference>
<accession>A0ABQ2R1E8</accession>
<proteinExistence type="inferred from homology"/>